<dbReference type="AlphaFoldDB" id="A0AAE3VAQ5"/>
<accession>A0AAE3VAQ5</accession>
<organism evidence="1 2">
    <name type="scientific">Moryella indoligenes</name>
    <dbReference type="NCBI Taxonomy" id="371674"/>
    <lineage>
        <taxon>Bacteria</taxon>
        <taxon>Bacillati</taxon>
        <taxon>Bacillota</taxon>
        <taxon>Clostridia</taxon>
        <taxon>Lachnospirales</taxon>
        <taxon>Lachnospiraceae</taxon>
        <taxon>Moryella</taxon>
    </lineage>
</organism>
<keyword evidence="2" id="KW-1185">Reference proteome</keyword>
<protein>
    <submittedName>
        <fullName evidence="1">Aminobenzoyl-glutamate utilization protein B</fullName>
    </submittedName>
</protein>
<dbReference type="RefSeq" id="WP_307254135.1">
    <property type="nucleotide sequence ID" value="NZ_JAUSTO010000006.1"/>
</dbReference>
<comment type="caution">
    <text evidence="1">The sequence shown here is derived from an EMBL/GenBank/DDBJ whole genome shotgun (WGS) entry which is preliminary data.</text>
</comment>
<dbReference type="Proteomes" id="UP001241537">
    <property type="component" value="Unassembled WGS sequence"/>
</dbReference>
<sequence>MTEIEMSCELTMAFSDFRQNSVLASIVSGCLAELGAPEWTEADYALAKKFLSSYDAHTREEMRRDLEQPVAAEAAKRECRARSGGHYSCPLPDFVKPPIGRY</sequence>
<evidence type="ECO:0000313" key="1">
    <source>
        <dbReference type="EMBL" id="MDQ0152465.1"/>
    </source>
</evidence>
<dbReference type="EMBL" id="JAUSTO010000006">
    <property type="protein sequence ID" value="MDQ0152465.1"/>
    <property type="molecule type" value="Genomic_DNA"/>
</dbReference>
<proteinExistence type="predicted"/>
<reference evidence="1" key="1">
    <citation type="submission" date="2023-07" db="EMBL/GenBank/DDBJ databases">
        <title>Genomic Encyclopedia of Type Strains, Phase IV (KMG-IV): sequencing the most valuable type-strain genomes for metagenomic binning, comparative biology and taxonomic classification.</title>
        <authorList>
            <person name="Goeker M."/>
        </authorList>
    </citation>
    <scope>NUCLEOTIDE SEQUENCE</scope>
    <source>
        <strain evidence="1">DSM 19659</strain>
    </source>
</reference>
<gene>
    <name evidence="1" type="ORF">J2S20_001157</name>
</gene>
<evidence type="ECO:0000313" key="2">
    <source>
        <dbReference type="Proteomes" id="UP001241537"/>
    </source>
</evidence>
<name>A0AAE3VAQ5_9FIRM</name>